<dbReference type="InterPro" id="IPR000073">
    <property type="entry name" value="AB_hydrolase_1"/>
</dbReference>
<keyword evidence="5" id="KW-1185">Reference proteome</keyword>
<dbReference type="Pfam" id="PF02668">
    <property type="entry name" value="TauD"/>
    <property type="match status" value="1"/>
</dbReference>
<dbReference type="InterPro" id="IPR029058">
    <property type="entry name" value="AB_hydrolase_fold"/>
</dbReference>
<evidence type="ECO:0000313" key="5">
    <source>
        <dbReference type="Proteomes" id="UP000018001"/>
    </source>
</evidence>
<dbReference type="eggNOG" id="ENOG502S15T">
    <property type="taxonomic scope" value="Eukaryota"/>
</dbReference>
<keyword evidence="1" id="KW-0560">Oxidoreductase</keyword>
<dbReference type="Gene3D" id="3.40.50.1820">
    <property type="entry name" value="alpha/beta hydrolase"/>
    <property type="match status" value="1"/>
</dbReference>
<evidence type="ECO:0000259" key="2">
    <source>
        <dbReference type="Pfam" id="PF02668"/>
    </source>
</evidence>
<dbReference type="InParanoid" id="V5FPF4"/>
<dbReference type="PANTHER" id="PTHR37017">
    <property type="entry name" value="AB HYDROLASE-1 DOMAIN-CONTAINING PROTEIN-RELATED"/>
    <property type="match status" value="1"/>
</dbReference>
<reference evidence="5" key="1">
    <citation type="journal article" date="2014" name="Genome Announc.">
        <title>Draft genome sequence of the formaldehyde-resistant fungus Byssochlamys spectabilis No. 5 (anamorph Paecilomyces variotii No. 5) (NBRC109023).</title>
        <authorList>
            <person name="Oka T."/>
            <person name="Ekino K."/>
            <person name="Fukuda K."/>
            <person name="Nomura Y."/>
        </authorList>
    </citation>
    <scope>NUCLEOTIDE SEQUENCE [LARGE SCALE GENOMIC DNA]</scope>
    <source>
        <strain evidence="5">No. 5 / NBRC 109023</strain>
    </source>
</reference>
<dbReference type="PANTHER" id="PTHR37017:SF3">
    <property type="entry name" value="AB HYDROLASE-1 DOMAIN-CONTAINING PROTEIN"/>
    <property type="match status" value="1"/>
</dbReference>
<sequence length="688" mass="75400">MSNPPTLVFIPGAWHKPTCYDKVTKIIREQSKLKCVYVTLPSTTGNPAATFKDDLDAAREAISNEIANGRNVVVLAHSYGGMVGNSCVKGFTRPQDAAASQTQPPTTGYIIGLILMASGFTFTGLSFMDPFFGHPPPSWRVNNETGFADIVIPPQEFFYHDLPADEADYWASQITPQSLKALFEGGEYSYSGGRDLPVWLIGTVEDRGLPVLVQRTQVGMARAMGATVEYRELQTSHSPFLSQPEPTAKIILEAVEAFTGESKGNESTTSEGSQAIVVGRTALWQPSTWFSSSVMATVTDTSGSHSLQLQANELTFEAFSLPEGNQRLLGDPHPKGTVIPLALKPVTPGGSEVDLNTAIETIQALQERGGALTEKLARHGALLFRGLPVNDANDFSKFAHAFGYKPHEIIGIVVDRPILAPNIAPANEAPKEVLIYNHNESPQVPHAPEYIFFYSHKAPPSGGETPISSSLELFNRAQKEIPEFISELAEKGILSRVTYKFEKQYEGGSTLRQAFGKEIQDDDDEETKRKKIEAQIARYGRGKYTEWEWIEDGIILTHRLPAIRTQPKTNLPTLFTALAAYYKNNQASLAGSDSARKNPTSQLFGDGTPIPGEYLAHLVNITDEIRVLHKWQRGDVLVFDNIIAQHGRQPWQGEQSDRVVLASLFDGESVPGAYGFGDWAQVVQALDG</sequence>
<dbReference type="SUPFAM" id="SSF53474">
    <property type="entry name" value="alpha/beta-Hydrolases"/>
    <property type="match status" value="1"/>
</dbReference>
<dbReference type="SUPFAM" id="SSF51197">
    <property type="entry name" value="Clavaminate synthase-like"/>
    <property type="match status" value="1"/>
</dbReference>
<gene>
    <name evidence="4" type="ORF">PVAR5_8628</name>
</gene>
<dbReference type="InterPro" id="IPR003819">
    <property type="entry name" value="TauD/TfdA-like"/>
</dbReference>
<evidence type="ECO:0000256" key="1">
    <source>
        <dbReference type="ARBA" id="ARBA00023002"/>
    </source>
</evidence>
<accession>V5FPF4</accession>
<organism evidence="4 5">
    <name type="scientific">Byssochlamys spectabilis (strain No. 5 / NBRC 109023)</name>
    <name type="common">Paecilomyces variotii</name>
    <dbReference type="NCBI Taxonomy" id="1356009"/>
    <lineage>
        <taxon>Eukaryota</taxon>
        <taxon>Fungi</taxon>
        <taxon>Dikarya</taxon>
        <taxon>Ascomycota</taxon>
        <taxon>Pezizomycotina</taxon>
        <taxon>Eurotiomycetes</taxon>
        <taxon>Eurotiomycetidae</taxon>
        <taxon>Eurotiales</taxon>
        <taxon>Thermoascaceae</taxon>
        <taxon>Paecilomyces</taxon>
    </lineage>
</organism>
<proteinExistence type="predicted"/>
<evidence type="ECO:0000259" key="3">
    <source>
        <dbReference type="Pfam" id="PF12697"/>
    </source>
</evidence>
<comment type="caution">
    <text evidence="4">The sequence shown here is derived from an EMBL/GenBank/DDBJ whole genome shotgun (WGS) entry which is preliminary data.</text>
</comment>
<evidence type="ECO:0008006" key="6">
    <source>
        <dbReference type="Google" id="ProtNLM"/>
    </source>
</evidence>
<dbReference type="InterPro" id="IPR042098">
    <property type="entry name" value="TauD-like_sf"/>
</dbReference>
<feature type="domain" description="TauD/TfdA-like" evidence="2">
    <location>
        <begin position="345"/>
        <end position="654"/>
    </location>
</feature>
<dbReference type="AlphaFoldDB" id="V5FPF4"/>
<name>V5FPF4_BYSSN</name>
<dbReference type="HOGENOM" id="CLU_400067_0_0_1"/>
<dbReference type="EMBL" id="BAUL01000335">
    <property type="protein sequence ID" value="GAD99899.1"/>
    <property type="molecule type" value="Genomic_DNA"/>
</dbReference>
<dbReference type="GO" id="GO:0016491">
    <property type="term" value="F:oxidoreductase activity"/>
    <property type="evidence" value="ECO:0007669"/>
    <property type="project" value="UniProtKB-KW"/>
</dbReference>
<protein>
    <recommendedName>
        <fullName evidence="6">TauD/TfdA-like domain-containing protein</fullName>
    </recommendedName>
</protein>
<dbReference type="InterPro" id="IPR052897">
    <property type="entry name" value="Sec-Metab_Biosynth_Hydrolase"/>
</dbReference>
<dbReference type="Proteomes" id="UP000018001">
    <property type="component" value="Unassembled WGS sequence"/>
</dbReference>
<evidence type="ECO:0000313" key="4">
    <source>
        <dbReference type="EMBL" id="GAD99899.1"/>
    </source>
</evidence>
<dbReference type="Pfam" id="PF12697">
    <property type="entry name" value="Abhydrolase_6"/>
    <property type="match status" value="1"/>
</dbReference>
<feature type="domain" description="AB hydrolase-1" evidence="3">
    <location>
        <begin position="7"/>
        <end position="249"/>
    </location>
</feature>
<dbReference type="OrthoDB" id="408373at2759"/>
<dbReference type="Gene3D" id="3.60.130.10">
    <property type="entry name" value="Clavaminate synthase-like"/>
    <property type="match status" value="1"/>
</dbReference>